<evidence type="ECO:0000313" key="4">
    <source>
        <dbReference type="EMBL" id="GAG27105.1"/>
    </source>
</evidence>
<dbReference type="PANTHER" id="PTHR44858:SF1">
    <property type="entry name" value="UDP-N-ACETYLGLUCOSAMINE--PEPTIDE N-ACETYLGLUCOSAMINYLTRANSFERASE SPINDLY-RELATED"/>
    <property type="match status" value="1"/>
</dbReference>
<keyword evidence="1" id="KW-0677">Repeat</keyword>
<dbReference type="InterPro" id="IPR050498">
    <property type="entry name" value="Ycf3"/>
</dbReference>
<dbReference type="InterPro" id="IPR011990">
    <property type="entry name" value="TPR-like_helical_dom_sf"/>
</dbReference>
<protein>
    <submittedName>
        <fullName evidence="4">Uncharacterized protein</fullName>
    </submittedName>
</protein>
<evidence type="ECO:0000256" key="1">
    <source>
        <dbReference type="ARBA" id="ARBA00022737"/>
    </source>
</evidence>
<feature type="region of interest" description="Disordered" evidence="3">
    <location>
        <begin position="54"/>
        <end position="83"/>
    </location>
</feature>
<dbReference type="PROSITE" id="PS50293">
    <property type="entry name" value="TPR_REGION"/>
    <property type="match status" value="1"/>
</dbReference>
<reference evidence="4" key="1">
    <citation type="journal article" date="2014" name="Front. Microbiol.">
        <title>High frequency of phylogenetically diverse reductive dehalogenase-homologous genes in deep subseafloor sedimentary metagenomes.</title>
        <authorList>
            <person name="Kawai M."/>
            <person name="Futagami T."/>
            <person name="Toyoda A."/>
            <person name="Takaki Y."/>
            <person name="Nishi S."/>
            <person name="Hori S."/>
            <person name="Arai W."/>
            <person name="Tsubouchi T."/>
            <person name="Morono Y."/>
            <person name="Uchiyama I."/>
            <person name="Ito T."/>
            <person name="Fujiyama A."/>
            <person name="Inagaki F."/>
            <person name="Takami H."/>
        </authorList>
    </citation>
    <scope>NUCLEOTIDE SEQUENCE</scope>
    <source>
        <strain evidence="4">Expedition CK06-06</strain>
    </source>
</reference>
<gene>
    <name evidence="4" type="ORF">S01H1_53882</name>
</gene>
<dbReference type="EMBL" id="BARS01034916">
    <property type="protein sequence ID" value="GAG27105.1"/>
    <property type="molecule type" value="Genomic_DNA"/>
</dbReference>
<feature type="non-terminal residue" evidence="4">
    <location>
        <position position="1"/>
    </location>
</feature>
<dbReference type="InterPro" id="IPR019734">
    <property type="entry name" value="TPR_rpt"/>
</dbReference>
<dbReference type="AlphaFoldDB" id="X0W904"/>
<organism evidence="4">
    <name type="scientific">marine sediment metagenome</name>
    <dbReference type="NCBI Taxonomy" id="412755"/>
    <lineage>
        <taxon>unclassified sequences</taxon>
        <taxon>metagenomes</taxon>
        <taxon>ecological metagenomes</taxon>
    </lineage>
</organism>
<dbReference type="Gene3D" id="1.25.40.10">
    <property type="entry name" value="Tetratricopeptide repeat domain"/>
    <property type="match status" value="1"/>
</dbReference>
<keyword evidence="2" id="KW-0802">TPR repeat</keyword>
<comment type="caution">
    <text evidence="4">The sequence shown here is derived from an EMBL/GenBank/DDBJ whole genome shotgun (WGS) entry which is preliminary data.</text>
</comment>
<evidence type="ECO:0000256" key="2">
    <source>
        <dbReference type="ARBA" id="ARBA00022803"/>
    </source>
</evidence>
<name>X0W904_9ZZZZ</name>
<dbReference type="SUPFAM" id="SSF48452">
    <property type="entry name" value="TPR-like"/>
    <property type="match status" value="1"/>
</dbReference>
<dbReference type="SMART" id="SM00028">
    <property type="entry name" value="TPR"/>
    <property type="match status" value="1"/>
</dbReference>
<dbReference type="PANTHER" id="PTHR44858">
    <property type="entry name" value="TETRATRICOPEPTIDE REPEAT PROTEIN 6"/>
    <property type="match status" value="1"/>
</dbReference>
<sequence>GKAIKLDPDLADTYFHRGEVYKTTGQLTRAIADFRQGLKIDPSNQKAKANLAKLESSLPSKSEQPISSGISTATQKKQPGNATSQELDIAFWNSVKDSGDAAMLQAYLDKFPDGVFASLARIKIGKAKK</sequence>
<proteinExistence type="predicted"/>
<evidence type="ECO:0000256" key="3">
    <source>
        <dbReference type="SAM" id="MobiDB-lite"/>
    </source>
</evidence>
<dbReference type="PROSITE" id="PS50005">
    <property type="entry name" value="TPR"/>
    <property type="match status" value="1"/>
</dbReference>
<feature type="compositionally biased region" description="Polar residues" evidence="3">
    <location>
        <begin position="57"/>
        <end position="83"/>
    </location>
</feature>
<dbReference type="Pfam" id="PF00515">
    <property type="entry name" value="TPR_1"/>
    <property type="match status" value="1"/>
</dbReference>
<accession>X0W904</accession>